<comment type="function">
    <text evidence="1">Flagellum-specific muramidase which hydrolyzes the peptidoglycan layer to assemble the rod structure in the periplasmic space.</text>
</comment>
<dbReference type="EMBL" id="NRSH01000058">
    <property type="protein sequence ID" value="MBK1726671.1"/>
    <property type="molecule type" value="Genomic_DNA"/>
</dbReference>
<dbReference type="InterPro" id="IPR019301">
    <property type="entry name" value="Flagellar_prot_FlgJ_N"/>
</dbReference>
<keyword evidence="14" id="KW-0966">Cell projection</keyword>
<dbReference type="Proteomes" id="UP000738126">
    <property type="component" value="Unassembled WGS sequence"/>
</dbReference>
<evidence type="ECO:0000256" key="1">
    <source>
        <dbReference type="ARBA" id="ARBA00002954"/>
    </source>
</evidence>
<evidence type="ECO:0000256" key="5">
    <source>
        <dbReference type="ARBA" id="ARBA00013433"/>
    </source>
</evidence>
<evidence type="ECO:0000256" key="4">
    <source>
        <dbReference type="ARBA" id="ARBA00007974"/>
    </source>
</evidence>
<evidence type="ECO:0000313" key="15">
    <source>
        <dbReference type="Proteomes" id="UP000738126"/>
    </source>
</evidence>
<evidence type="ECO:0000256" key="9">
    <source>
        <dbReference type="ARBA" id="ARBA00023295"/>
    </source>
</evidence>
<keyword evidence="7" id="KW-1005">Bacterial flagellum biogenesis</keyword>
<keyword evidence="6" id="KW-0574">Periplasm</keyword>
<dbReference type="InterPro" id="IPR051056">
    <property type="entry name" value="Glycosyl_Hydrolase_73"/>
</dbReference>
<evidence type="ECO:0000259" key="13">
    <source>
        <dbReference type="SMART" id="SM00047"/>
    </source>
</evidence>
<keyword evidence="14" id="KW-0969">Cilium</keyword>
<dbReference type="PRINTS" id="PR01002">
    <property type="entry name" value="FLGFLGJ"/>
</dbReference>
<dbReference type="Gene3D" id="1.10.530.10">
    <property type="match status" value="1"/>
</dbReference>
<evidence type="ECO:0000256" key="7">
    <source>
        <dbReference type="ARBA" id="ARBA00022795"/>
    </source>
</evidence>
<accession>A0ABS1E8B3</accession>
<dbReference type="NCBIfam" id="TIGR02541">
    <property type="entry name" value="flagell_FlgJ"/>
    <property type="match status" value="1"/>
</dbReference>
<dbReference type="GO" id="GO:0016787">
    <property type="term" value="F:hydrolase activity"/>
    <property type="evidence" value="ECO:0007669"/>
    <property type="project" value="UniProtKB-KW"/>
</dbReference>
<keyword evidence="14" id="KW-0282">Flagellum</keyword>
<keyword evidence="15" id="KW-1185">Reference proteome</keyword>
<dbReference type="SMART" id="SM00047">
    <property type="entry name" value="LYZ2"/>
    <property type="match status" value="1"/>
</dbReference>
<dbReference type="Gene3D" id="2.10.70.40">
    <property type="entry name" value="peptidoglycan hydrolase"/>
    <property type="match status" value="1"/>
</dbReference>
<dbReference type="Pfam" id="PF10135">
    <property type="entry name" value="Rod-binding"/>
    <property type="match status" value="1"/>
</dbReference>
<proteinExistence type="inferred from homology"/>
<keyword evidence="8 14" id="KW-0378">Hydrolase</keyword>
<dbReference type="PANTHER" id="PTHR33308:SF9">
    <property type="entry name" value="PEPTIDOGLYCAN HYDROLASE FLGJ"/>
    <property type="match status" value="1"/>
</dbReference>
<evidence type="ECO:0000256" key="2">
    <source>
        <dbReference type="ARBA" id="ARBA00004418"/>
    </source>
</evidence>
<dbReference type="PANTHER" id="PTHR33308">
    <property type="entry name" value="PEPTIDOGLYCAN HYDROLASE FLGJ"/>
    <property type="match status" value="1"/>
</dbReference>
<keyword evidence="9" id="KW-0326">Glycosidase</keyword>
<reference evidence="14 15" key="1">
    <citation type="journal article" date="2020" name="Microorganisms">
        <title>Osmotic Adaptation and Compatible Solute Biosynthesis of Phototrophic Bacteria as Revealed from Genome Analyses.</title>
        <authorList>
            <person name="Imhoff J.F."/>
            <person name="Rahn T."/>
            <person name="Kunzel S."/>
            <person name="Keller A."/>
            <person name="Neulinger S.C."/>
        </authorList>
    </citation>
    <scope>NUCLEOTIDE SEQUENCE [LARGE SCALE GENOMIC DNA]</scope>
    <source>
        <strain evidence="14 15">DSM 15116</strain>
    </source>
</reference>
<evidence type="ECO:0000256" key="10">
    <source>
        <dbReference type="ARBA" id="ARBA00023316"/>
    </source>
</evidence>
<protein>
    <recommendedName>
        <fullName evidence="5">Peptidoglycan hydrolase FlgJ</fullName>
    </recommendedName>
    <alternativeName>
        <fullName evidence="11">Muramidase FlgJ</fullName>
    </alternativeName>
</protein>
<sequence>MREAASIGSALDMQGLRELRGKAQNPSGQDLHQVAQQFEAVFVEMMLEQMRSTTPGNELFGGNAEKTYRDLFDRQMAVEMSRDEGGMGLAPMIERQLRRNAGLETEHVQGPPHELADYRRSPVATPPSGGEAPAGSASAEAGAASAGGPAPGLGDKGPVWSSPEAFVEDLAPAARRTAERLGVAPEALVAQAALETGWGQHVIRDSEGRSSHNLFNIKAQSAGWQGDTVRVPTLEYRQGLPQREMADFRAYDSLEASFNDYAELLESNPRYRRALEVGDDPQAFARELEAAGYATDPAYAEKIQGILERQVEPQMRAGADSLKVSESVPRG</sequence>
<dbReference type="RefSeq" id="WP_200258168.1">
    <property type="nucleotide sequence ID" value="NZ_NRSH01000058.1"/>
</dbReference>
<dbReference type="InterPro" id="IPR013377">
    <property type="entry name" value="FlgJ"/>
</dbReference>
<dbReference type="Pfam" id="PF01832">
    <property type="entry name" value="Glucosaminidase"/>
    <property type="match status" value="1"/>
</dbReference>
<evidence type="ECO:0000313" key="14">
    <source>
        <dbReference type="EMBL" id="MBK1726671.1"/>
    </source>
</evidence>
<evidence type="ECO:0000256" key="6">
    <source>
        <dbReference type="ARBA" id="ARBA00022764"/>
    </source>
</evidence>
<evidence type="ECO:0000256" key="12">
    <source>
        <dbReference type="SAM" id="MobiDB-lite"/>
    </source>
</evidence>
<organism evidence="14 15">
    <name type="scientific">Halorhodospira neutriphila</name>
    <dbReference type="NCBI Taxonomy" id="168379"/>
    <lineage>
        <taxon>Bacteria</taxon>
        <taxon>Pseudomonadati</taxon>
        <taxon>Pseudomonadota</taxon>
        <taxon>Gammaproteobacteria</taxon>
        <taxon>Chromatiales</taxon>
        <taxon>Ectothiorhodospiraceae</taxon>
        <taxon>Halorhodospira</taxon>
    </lineage>
</organism>
<name>A0ABS1E8B3_9GAMM</name>
<comment type="subcellular location">
    <subcellularLocation>
        <location evidence="2">Periplasm</location>
    </subcellularLocation>
</comment>
<gene>
    <name evidence="14" type="primary">flgJ</name>
    <name evidence="14" type="ORF">CKO13_06455</name>
</gene>
<comment type="caution">
    <text evidence="14">The sequence shown here is derived from an EMBL/GenBank/DDBJ whole genome shotgun (WGS) entry which is preliminary data.</text>
</comment>
<feature type="region of interest" description="Disordered" evidence="12">
    <location>
        <begin position="107"/>
        <end position="161"/>
    </location>
</feature>
<evidence type="ECO:0000256" key="11">
    <source>
        <dbReference type="ARBA" id="ARBA00030835"/>
    </source>
</evidence>
<comment type="similarity">
    <text evidence="4">In the C-terminal section; belongs to the glycosyl hydrolase 73 family.</text>
</comment>
<keyword evidence="10" id="KW-0961">Cell wall biogenesis/degradation</keyword>
<evidence type="ECO:0000256" key="3">
    <source>
        <dbReference type="ARBA" id="ARBA00006880"/>
    </source>
</evidence>
<comment type="similarity">
    <text evidence="3">In the N-terminal section; belongs to the FlgJ family.</text>
</comment>
<feature type="domain" description="Mannosyl-glycoprotein endo-beta-N-acetylglucosamidase-like" evidence="13">
    <location>
        <begin position="156"/>
        <end position="311"/>
    </location>
</feature>
<feature type="compositionally biased region" description="Low complexity" evidence="12">
    <location>
        <begin position="126"/>
        <end position="148"/>
    </location>
</feature>
<evidence type="ECO:0000256" key="8">
    <source>
        <dbReference type="ARBA" id="ARBA00022801"/>
    </source>
</evidence>
<dbReference type="InterPro" id="IPR002901">
    <property type="entry name" value="MGlyc_endo_b_GlcNAc-like_dom"/>
</dbReference>